<dbReference type="Gene3D" id="3.30.2310.20">
    <property type="entry name" value="RelE-like"/>
    <property type="match status" value="1"/>
</dbReference>
<gene>
    <name evidence="2" type="ORF">COS50_02995</name>
</gene>
<protein>
    <submittedName>
        <fullName evidence="2">Type II toxin-antitoxin system RelE/ParE family toxin</fullName>
    </submittedName>
</protein>
<evidence type="ECO:0000313" key="2">
    <source>
        <dbReference type="EMBL" id="PIV10904.1"/>
    </source>
</evidence>
<evidence type="ECO:0000256" key="1">
    <source>
        <dbReference type="ARBA" id="ARBA00022649"/>
    </source>
</evidence>
<dbReference type="Proteomes" id="UP000230673">
    <property type="component" value="Unassembled WGS sequence"/>
</dbReference>
<organism evidence="2 3">
    <name type="scientific">Candidatus Roizmanbacteria bacterium CG03_land_8_20_14_0_80_35_26</name>
    <dbReference type="NCBI Taxonomy" id="1974845"/>
    <lineage>
        <taxon>Bacteria</taxon>
        <taxon>Candidatus Roizmaniibacteriota</taxon>
    </lineage>
</organism>
<dbReference type="Pfam" id="PF05016">
    <property type="entry name" value="ParE_toxin"/>
    <property type="match status" value="1"/>
</dbReference>
<sequence>MNVFLTREAQKQYKNLSQPDKEKIDKKTILLDNEPFIGKKLSGEYKETRSLKAWPYRVVYFINERKKEIWIVSILHRQGVYQK</sequence>
<name>A0A2M7BWE8_9BACT</name>
<dbReference type="InterPro" id="IPR035093">
    <property type="entry name" value="RelE/ParE_toxin_dom_sf"/>
</dbReference>
<keyword evidence="1" id="KW-1277">Toxin-antitoxin system</keyword>
<proteinExistence type="predicted"/>
<reference evidence="3" key="1">
    <citation type="submission" date="2017-09" db="EMBL/GenBank/DDBJ databases">
        <title>Depth-based differentiation of microbial function through sediment-hosted aquifers and enrichment of novel symbionts in the deep terrestrial subsurface.</title>
        <authorList>
            <person name="Probst A.J."/>
            <person name="Ladd B."/>
            <person name="Jarett J.K."/>
            <person name="Geller-Mcgrath D.E."/>
            <person name="Sieber C.M.K."/>
            <person name="Emerson J.B."/>
            <person name="Anantharaman K."/>
            <person name="Thomas B.C."/>
            <person name="Malmstrom R."/>
            <person name="Stieglmeier M."/>
            <person name="Klingl A."/>
            <person name="Woyke T."/>
            <person name="Ryan C.M."/>
            <person name="Banfield J.F."/>
        </authorList>
    </citation>
    <scope>NUCLEOTIDE SEQUENCE [LARGE SCALE GENOMIC DNA]</scope>
</reference>
<dbReference type="SUPFAM" id="SSF143011">
    <property type="entry name" value="RelE-like"/>
    <property type="match status" value="1"/>
</dbReference>
<comment type="caution">
    <text evidence="2">The sequence shown here is derived from an EMBL/GenBank/DDBJ whole genome shotgun (WGS) entry which is preliminary data.</text>
</comment>
<evidence type="ECO:0000313" key="3">
    <source>
        <dbReference type="Proteomes" id="UP000230673"/>
    </source>
</evidence>
<dbReference type="AlphaFoldDB" id="A0A2M7BWE8"/>
<dbReference type="EMBL" id="PEUY01000042">
    <property type="protein sequence ID" value="PIV10904.1"/>
    <property type="molecule type" value="Genomic_DNA"/>
</dbReference>
<dbReference type="InterPro" id="IPR007712">
    <property type="entry name" value="RelE/ParE_toxin"/>
</dbReference>
<accession>A0A2M7BWE8</accession>